<dbReference type="PANTHER" id="PTHR30098">
    <property type="entry name" value="LEUCYL/PHENYLALANYL-TRNA--PROTEIN TRANSFERASE"/>
    <property type="match status" value="1"/>
</dbReference>
<dbReference type="GO" id="GO:0030163">
    <property type="term" value="P:protein catabolic process"/>
    <property type="evidence" value="ECO:0007669"/>
    <property type="project" value="InterPro"/>
</dbReference>
<gene>
    <name evidence="5" type="ORF">MNBD_GAMMA23-527</name>
</gene>
<dbReference type="FunFam" id="3.30.70.3550:FF:000001">
    <property type="entry name" value="Leucyl/phenylalanyl-tRNA--protein transferase"/>
    <property type="match status" value="1"/>
</dbReference>
<evidence type="ECO:0000256" key="2">
    <source>
        <dbReference type="ARBA" id="ARBA00022490"/>
    </source>
</evidence>
<accession>A0A3B1A374</accession>
<dbReference type="EC" id="2.3.2.6" evidence="5"/>
<dbReference type="Pfam" id="PF03588">
    <property type="entry name" value="Leu_Phe_trans"/>
    <property type="match status" value="1"/>
</dbReference>
<dbReference type="InterPro" id="IPR042221">
    <property type="entry name" value="Leu/Phe-tRNA_Trfase_N"/>
</dbReference>
<evidence type="ECO:0000256" key="3">
    <source>
        <dbReference type="ARBA" id="ARBA00022679"/>
    </source>
</evidence>
<organism evidence="5">
    <name type="scientific">hydrothermal vent metagenome</name>
    <dbReference type="NCBI Taxonomy" id="652676"/>
    <lineage>
        <taxon>unclassified sequences</taxon>
        <taxon>metagenomes</taxon>
        <taxon>ecological metagenomes</taxon>
    </lineage>
</organism>
<evidence type="ECO:0000313" key="5">
    <source>
        <dbReference type="EMBL" id="VAW96020.1"/>
    </source>
</evidence>
<dbReference type="InterPro" id="IPR004616">
    <property type="entry name" value="Leu/Phe-tRNA_Trfase"/>
</dbReference>
<proteinExistence type="inferred from homology"/>
<dbReference type="FunFam" id="3.40.630.70:FF:000001">
    <property type="entry name" value="Leucyl/phenylalanyl-tRNA--protein transferase"/>
    <property type="match status" value="1"/>
</dbReference>
<dbReference type="EMBL" id="UOFT01000051">
    <property type="protein sequence ID" value="VAW96020.1"/>
    <property type="molecule type" value="Genomic_DNA"/>
</dbReference>
<sequence length="234" mass="26710">MTAPYLLSDDLLDTFPNVELALAEPNGLLAVGGDLSAKRLLAAYKNGIFPWFSDEQPIMWWSPNPRSVLKLDNFKISRSLKKTLNKNTFHITFDTAFDDVIQACATTRKDGFGTWITNDMLDAYRELHKQGYAHSVECWFEKKLVGGLYGLSLGHAFFGESMFTHKTDASKVALAYLVAQLKQWQFDFIDAQVSSEHMTSLGAIELPRSQFIEELQQTLKYSSRIGKWYFDYHE</sequence>
<dbReference type="InterPro" id="IPR042203">
    <property type="entry name" value="Leu/Phe-tRNA_Trfase_C"/>
</dbReference>
<reference evidence="5" key="1">
    <citation type="submission" date="2018-06" db="EMBL/GenBank/DDBJ databases">
        <authorList>
            <person name="Zhirakovskaya E."/>
        </authorList>
    </citation>
    <scope>NUCLEOTIDE SEQUENCE</scope>
</reference>
<dbReference type="InterPro" id="IPR016181">
    <property type="entry name" value="Acyl_CoA_acyltransferase"/>
</dbReference>
<dbReference type="GO" id="GO:0005737">
    <property type="term" value="C:cytoplasm"/>
    <property type="evidence" value="ECO:0007669"/>
    <property type="project" value="UniProtKB-SubCell"/>
</dbReference>
<keyword evidence="4 5" id="KW-0012">Acyltransferase</keyword>
<dbReference type="PANTHER" id="PTHR30098:SF2">
    <property type="entry name" value="LEUCYL_PHENYLALANYL-TRNA--PROTEIN TRANSFERASE"/>
    <property type="match status" value="1"/>
</dbReference>
<dbReference type="Gene3D" id="3.30.70.3550">
    <property type="entry name" value="Leucyl/phenylalanyl-tRNA-protein transferase, N-terminal domain"/>
    <property type="match status" value="1"/>
</dbReference>
<keyword evidence="2" id="KW-0963">Cytoplasm</keyword>
<dbReference type="HAMAP" id="MF_00688">
    <property type="entry name" value="Leu_Phe_trans"/>
    <property type="match status" value="1"/>
</dbReference>
<dbReference type="SUPFAM" id="SSF55729">
    <property type="entry name" value="Acyl-CoA N-acyltransferases (Nat)"/>
    <property type="match status" value="1"/>
</dbReference>
<keyword evidence="3 5" id="KW-0808">Transferase</keyword>
<name>A0A3B1A374_9ZZZZ</name>
<evidence type="ECO:0000256" key="4">
    <source>
        <dbReference type="ARBA" id="ARBA00023315"/>
    </source>
</evidence>
<dbReference type="NCBIfam" id="TIGR00667">
    <property type="entry name" value="aat"/>
    <property type="match status" value="1"/>
</dbReference>
<dbReference type="GO" id="GO:0008914">
    <property type="term" value="F:leucyl-tRNA--protein transferase activity"/>
    <property type="evidence" value="ECO:0007669"/>
    <property type="project" value="UniProtKB-EC"/>
</dbReference>
<evidence type="ECO:0000256" key="1">
    <source>
        <dbReference type="ARBA" id="ARBA00004496"/>
    </source>
</evidence>
<protein>
    <submittedName>
        <fullName evidence="5">Leucyl/phenylalanyl-tRNA--protein transferase</fullName>
        <ecNumber evidence="5">2.3.2.6</ecNumber>
    </submittedName>
</protein>
<comment type="subcellular location">
    <subcellularLocation>
        <location evidence="1">Cytoplasm</location>
    </subcellularLocation>
</comment>
<dbReference type="Gene3D" id="3.40.630.70">
    <property type="entry name" value="Leucyl/phenylalanyl-tRNA-protein transferase, C-terminal domain"/>
    <property type="match status" value="1"/>
</dbReference>
<dbReference type="AlphaFoldDB" id="A0A3B1A374"/>